<feature type="transmembrane region" description="Helical" evidence="7">
    <location>
        <begin position="454"/>
        <end position="474"/>
    </location>
</feature>
<evidence type="ECO:0000256" key="1">
    <source>
        <dbReference type="ARBA" id="ARBA00004651"/>
    </source>
</evidence>
<feature type="transmembrane region" description="Helical" evidence="7">
    <location>
        <begin position="319"/>
        <end position="347"/>
    </location>
</feature>
<protein>
    <submittedName>
        <fullName evidence="9">Major facilitator superfamily MFS_1</fullName>
    </submittedName>
</protein>
<keyword evidence="3" id="KW-1003">Cell membrane</keyword>
<dbReference type="InterPro" id="IPR011701">
    <property type="entry name" value="MFS"/>
</dbReference>
<dbReference type="Gene3D" id="1.20.1250.20">
    <property type="entry name" value="MFS general substrate transporter like domains"/>
    <property type="match status" value="2"/>
</dbReference>
<sequence length="487" mass="54414">MTKISAVFKKFPKTFWIANTMELFERWAWYGLFAVLALYLTQSTDTGALGFTQTQKGDMMGTVTALLYFLPLFTGALADRFGYKKMLIIAFVIYSSSFLLMGQARSYTAVYGAFLLVALGAALFKPIVSATVAKTTDETTSSIGFGIFYMIVNIGGFIGPVFSSKLRHIYGWHIVFIMAASAIAVNILLALIFFKEPGRVKNTDPFWNSIWKSLKQIITALSDMKLTIFLIIMIGFWTMFNQLFYTLPNFIDQWVDTAMIYQWIHGFSPDIAAAVGTQKGLIAPEMMVNLDAGFIILFQIIISSLVMRFKPVNAIITGIMVVSVGIGFAFGTSNGFYVILGIFIFSIGEMASSPKFTEYIGRIAPKNKEALYMGTSFLPVAAGNKFAGWFSGPVYQSMSDKISLLQHYVAKQGLQIPAISEKFTKNDYLKRAAELMHTDQHGLTQILWNTYHPYRIWIIFSAIGVVTIIALFLYNHFILGKVKTQSV</sequence>
<organism evidence="9">
    <name type="scientific">hydrothermal vent metagenome</name>
    <dbReference type="NCBI Taxonomy" id="652676"/>
    <lineage>
        <taxon>unclassified sequences</taxon>
        <taxon>metagenomes</taxon>
        <taxon>ecological metagenomes</taxon>
    </lineage>
</organism>
<feature type="transmembrane region" description="Helical" evidence="7">
    <location>
        <begin position="110"/>
        <end position="133"/>
    </location>
</feature>
<feature type="transmembrane region" description="Helical" evidence="7">
    <location>
        <begin position="226"/>
        <end position="245"/>
    </location>
</feature>
<keyword evidence="4 7" id="KW-0812">Transmembrane</keyword>
<gene>
    <name evidence="9" type="ORF">MNBD_BACTEROID07-377</name>
</gene>
<feature type="transmembrane region" description="Helical" evidence="7">
    <location>
        <begin position="169"/>
        <end position="194"/>
    </location>
</feature>
<keyword evidence="2" id="KW-0813">Transport</keyword>
<keyword evidence="5 7" id="KW-1133">Transmembrane helix</keyword>
<dbReference type="GO" id="GO:0022857">
    <property type="term" value="F:transmembrane transporter activity"/>
    <property type="evidence" value="ECO:0007669"/>
    <property type="project" value="InterPro"/>
</dbReference>
<name>A0A3B0UBL8_9ZZZZ</name>
<feature type="domain" description="Major facilitator superfamily (MFS) profile" evidence="8">
    <location>
        <begin position="1"/>
        <end position="479"/>
    </location>
</feature>
<evidence type="ECO:0000256" key="4">
    <source>
        <dbReference type="ARBA" id="ARBA00022692"/>
    </source>
</evidence>
<comment type="subcellular location">
    <subcellularLocation>
        <location evidence="1">Cell membrane</location>
        <topology evidence="1">Multi-pass membrane protein</topology>
    </subcellularLocation>
</comment>
<dbReference type="InterPro" id="IPR018456">
    <property type="entry name" value="PTR2_symporter_CS"/>
</dbReference>
<dbReference type="InterPro" id="IPR020846">
    <property type="entry name" value="MFS_dom"/>
</dbReference>
<dbReference type="PROSITE" id="PS50850">
    <property type="entry name" value="MFS"/>
    <property type="match status" value="1"/>
</dbReference>
<dbReference type="GO" id="GO:0005886">
    <property type="term" value="C:plasma membrane"/>
    <property type="evidence" value="ECO:0007669"/>
    <property type="project" value="UniProtKB-SubCell"/>
</dbReference>
<evidence type="ECO:0000256" key="2">
    <source>
        <dbReference type="ARBA" id="ARBA00022448"/>
    </source>
</evidence>
<dbReference type="GO" id="GO:0006857">
    <property type="term" value="P:oligopeptide transport"/>
    <property type="evidence" value="ECO:0007669"/>
    <property type="project" value="InterPro"/>
</dbReference>
<evidence type="ECO:0000256" key="5">
    <source>
        <dbReference type="ARBA" id="ARBA00022989"/>
    </source>
</evidence>
<dbReference type="EMBL" id="UOET01000232">
    <property type="protein sequence ID" value="VAW28391.1"/>
    <property type="molecule type" value="Genomic_DNA"/>
</dbReference>
<accession>A0A3B0UBL8</accession>
<evidence type="ECO:0000256" key="3">
    <source>
        <dbReference type="ARBA" id="ARBA00022475"/>
    </source>
</evidence>
<proteinExistence type="predicted"/>
<dbReference type="PROSITE" id="PS01023">
    <property type="entry name" value="PTR2_2"/>
    <property type="match status" value="1"/>
</dbReference>
<dbReference type="AlphaFoldDB" id="A0A3B0UBL8"/>
<dbReference type="InterPro" id="IPR036259">
    <property type="entry name" value="MFS_trans_sf"/>
</dbReference>
<dbReference type="InterPro" id="IPR050171">
    <property type="entry name" value="MFS_Transporters"/>
</dbReference>
<dbReference type="SUPFAM" id="SSF103473">
    <property type="entry name" value="MFS general substrate transporter"/>
    <property type="match status" value="1"/>
</dbReference>
<dbReference type="PANTHER" id="PTHR23517">
    <property type="entry name" value="RESISTANCE PROTEIN MDTM, PUTATIVE-RELATED-RELATED"/>
    <property type="match status" value="1"/>
</dbReference>
<feature type="transmembrane region" description="Helical" evidence="7">
    <location>
        <begin position="86"/>
        <end position="104"/>
    </location>
</feature>
<reference evidence="9" key="1">
    <citation type="submission" date="2018-06" db="EMBL/GenBank/DDBJ databases">
        <authorList>
            <person name="Zhirakovskaya E."/>
        </authorList>
    </citation>
    <scope>NUCLEOTIDE SEQUENCE</scope>
</reference>
<dbReference type="Pfam" id="PF07690">
    <property type="entry name" value="MFS_1"/>
    <property type="match status" value="1"/>
</dbReference>
<feature type="transmembrane region" description="Helical" evidence="7">
    <location>
        <begin position="145"/>
        <end position="163"/>
    </location>
</feature>
<evidence type="ECO:0000256" key="6">
    <source>
        <dbReference type="ARBA" id="ARBA00023136"/>
    </source>
</evidence>
<evidence type="ECO:0000259" key="8">
    <source>
        <dbReference type="PROSITE" id="PS50850"/>
    </source>
</evidence>
<dbReference type="PANTHER" id="PTHR23517:SF2">
    <property type="entry name" value="MULTIDRUG RESISTANCE PROTEIN MDTH"/>
    <property type="match status" value="1"/>
</dbReference>
<evidence type="ECO:0000256" key="7">
    <source>
        <dbReference type="SAM" id="Phobius"/>
    </source>
</evidence>
<feature type="transmembrane region" description="Helical" evidence="7">
    <location>
        <begin position="286"/>
        <end position="307"/>
    </location>
</feature>
<keyword evidence="6 7" id="KW-0472">Membrane</keyword>
<feature type="transmembrane region" description="Helical" evidence="7">
    <location>
        <begin position="59"/>
        <end position="79"/>
    </location>
</feature>
<evidence type="ECO:0000313" key="9">
    <source>
        <dbReference type="EMBL" id="VAW28391.1"/>
    </source>
</evidence>